<feature type="transmembrane region" description="Helical" evidence="14">
    <location>
        <begin position="191"/>
        <end position="208"/>
    </location>
</feature>
<reference evidence="15 17" key="2">
    <citation type="submission" date="2018-12" db="EMBL/GenBank/DDBJ databases">
        <title>Streptomyces griseoviridis F1-27 complete genome.</title>
        <authorList>
            <person name="Mariita R.M."/>
            <person name="Sello J.K."/>
        </authorList>
    </citation>
    <scope>NUCLEOTIDE SEQUENCE [LARGE SCALE GENOMIC DNA]</scope>
    <source>
        <strain evidence="15 17">F1-27</strain>
    </source>
</reference>
<evidence type="ECO:0000256" key="8">
    <source>
        <dbReference type="ARBA" id="ARBA00022989"/>
    </source>
</evidence>
<dbReference type="PANTHER" id="PTHR31462:SF5">
    <property type="entry name" value="ENDOSOMAL_LYSOSOMAL PROTON CHANNEL TMEM175"/>
    <property type="match status" value="1"/>
</dbReference>
<dbReference type="AlphaFoldDB" id="A0A3S9ZNH7"/>
<keyword evidence="3" id="KW-0813">Transport</keyword>
<gene>
    <name evidence="16" type="ORF">DDJ31_00925</name>
    <name evidence="15" type="ORF">ELQ87_38310</name>
</gene>
<comment type="similarity">
    <text evidence="2">Belongs to the TMEM175 family.</text>
</comment>
<keyword evidence="6" id="KW-0631">Potassium channel</keyword>
<evidence type="ECO:0000313" key="18">
    <source>
        <dbReference type="Proteomes" id="UP000501753"/>
    </source>
</evidence>
<protein>
    <submittedName>
        <fullName evidence="15">DUF1211 domain-containing protein</fullName>
    </submittedName>
</protein>
<keyword evidence="11" id="KW-0407">Ion channel</keyword>
<evidence type="ECO:0000313" key="16">
    <source>
        <dbReference type="EMBL" id="QCN83702.1"/>
    </source>
</evidence>
<dbReference type="GO" id="GO:0016020">
    <property type="term" value="C:membrane"/>
    <property type="evidence" value="ECO:0007669"/>
    <property type="project" value="UniProtKB-SubCell"/>
</dbReference>
<evidence type="ECO:0000256" key="7">
    <source>
        <dbReference type="ARBA" id="ARBA00022958"/>
    </source>
</evidence>
<name>A0A3S9ZNH7_STRGD</name>
<dbReference type="Proteomes" id="UP000501753">
    <property type="component" value="Chromosome"/>
</dbReference>
<feature type="transmembrane region" description="Helical" evidence="14">
    <location>
        <begin position="84"/>
        <end position="100"/>
    </location>
</feature>
<evidence type="ECO:0000313" key="17">
    <source>
        <dbReference type="Proteomes" id="UP000271291"/>
    </source>
</evidence>
<keyword evidence="8 14" id="KW-1133">Transmembrane helix</keyword>
<keyword evidence="10 14" id="KW-0472">Membrane</keyword>
<dbReference type="OrthoDB" id="7626281at2"/>
<evidence type="ECO:0000256" key="6">
    <source>
        <dbReference type="ARBA" id="ARBA00022826"/>
    </source>
</evidence>
<comment type="catalytic activity">
    <reaction evidence="12">
        <text>K(+)(in) = K(+)(out)</text>
        <dbReference type="Rhea" id="RHEA:29463"/>
        <dbReference type="ChEBI" id="CHEBI:29103"/>
    </reaction>
</comment>
<evidence type="ECO:0000256" key="12">
    <source>
        <dbReference type="ARBA" id="ARBA00034430"/>
    </source>
</evidence>
<keyword evidence="18" id="KW-1185">Reference proteome</keyword>
<dbReference type="PANTHER" id="PTHR31462">
    <property type="entry name" value="ENDOSOMAL/LYSOSOMAL POTASSIUM CHANNEL TMEM175"/>
    <property type="match status" value="1"/>
</dbReference>
<evidence type="ECO:0000313" key="15">
    <source>
        <dbReference type="EMBL" id="AZS89455.1"/>
    </source>
</evidence>
<organism evidence="15 17">
    <name type="scientific">Streptomyces griseoviridis</name>
    <dbReference type="NCBI Taxonomy" id="45398"/>
    <lineage>
        <taxon>Bacteria</taxon>
        <taxon>Bacillati</taxon>
        <taxon>Actinomycetota</taxon>
        <taxon>Actinomycetes</taxon>
        <taxon>Kitasatosporales</taxon>
        <taxon>Streptomycetaceae</taxon>
        <taxon>Streptomyces</taxon>
    </lineage>
</organism>
<feature type="region of interest" description="Disordered" evidence="13">
    <location>
        <begin position="1"/>
        <end position="23"/>
    </location>
</feature>
<feature type="transmembrane region" description="Helical" evidence="14">
    <location>
        <begin position="121"/>
        <end position="138"/>
    </location>
</feature>
<reference evidence="16 18" key="1">
    <citation type="submission" date="2018-04" db="EMBL/GenBank/DDBJ databases">
        <title>Complete genome sequences of Streptomyces griseoviridis K61 and characterization of antagonistic properties of biological control agents.</title>
        <authorList>
            <person name="Mariita R.M."/>
            <person name="Sello J.K."/>
        </authorList>
    </citation>
    <scope>NUCLEOTIDE SEQUENCE [LARGE SCALE GENOMIC DNA]</scope>
    <source>
        <strain evidence="16 18">K61</strain>
    </source>
</reference>
<evidence type="ECO:0000256" key="4">
    <source>
        <dbReference type="ARBA" id="ARBA00022538"/>
    </source>
</evidence>
<evidence type="ECO:0000256" key="10">
    <source>
        <dbReference type="ARBA" id="ARBA00023136"/>
    </source>
</evidence>
<dbReference type="EMBL" id="CP034687">
    <property type="protein sequence ID" value="AZS89455.1"/>
    <property type="molecule type" value="Genomic_DNA"/>
</dbReference>
<dbReference type="Proteomes" id="UP000271291">
    <property type="component" value="Chromosome"/>
</dbReference>
<dbReference type="GO" id="GO:0005267">
    <property type="term" value="F:potassium channel activity"/>
    <property type="evidence" value="ECO:0007669"/>
    <property type="project" value="UniProtKB-KW"/>
</dbReference>
<evidence type="ECO:0000256" key="13">
    <source>
        <dbReference type="SAM" id="MobiDB-lite"/>
    </source>
</evidence>
<dbReference type="EMBL" id="CP029078">
    <property type="protein sequence ID" value="QCN83702.1"/>
    <property type="molecule type" value="Genomic_DNA"/>
</dbReference>
<evidence type="ECO:0000256" key="11">
    <source>
        <dbReference type="ARBA" id="ARBA00023303"/>
    </source>
</evidence>
<evidence type="ECO:0000256" key="9">
    <source>
        <dbReference type="ARBA" id="ARBA00023065"/>
    </source>
</evidence>
<comment type="subcellular location">
    <subcellularLocation>
        <location evidence="1">Membrane</location>
        <topology evidence="1">Multi-pass membrane protein</topology>
    </subcellularLocation>
</comment>
<accession>A0A3S9ZNH7</accession>
<keyword evidence="7" id="KW-0630">Potassium</keyword>
<dbReference type="GO" id="GO:0015252">
    <property type="term" value="F:proton channel activity"/>
    <property type="evidence" value="ECO:0007669"/>
    <property type="project" value="InterPro"/>
</dbReference>
<evidence type="ECO:0000256" key="1">
    <source>
        <dbReference type="ARBA" id="ARBA00004141"/>
    </source>
</evidence>
<evidence type="ECO:0000256" key="14">
    <source>
        <dbReference type="SAM" id="Phobius"/>
    </source>
</evidence>
<keyword evidence="9" id="KW-0406">Ion transport</keyword>
<keyword evidence="5 14" id="KW-0812">Transmembrane</keyword>
<keyword evidence="4" id="KW-0633">Potassium transport</keyword>
<dbReference type="Pfam" id="PF06736">
    <property type="entry name" value="TMEM175"/>
    <property type="match status" value="1"/>
</dbReference>
<evidence type="ECO:0000256" key="3">
    <source>
        <dbReference type="ARBA" id="ARBA00022448"/>
    </source>
</evidence>
<sequence>MSASDLLARVPSGSGRVPPRIAPPGETITVENEQAVEAQGTDRLILFSDAVVAIAITLLALELPVPVGPDAAALWDSAREHADHYLAFLISFYAIAAAWGQHHRIFRSVVRNDSLLRKLNMLWLLMIILNPFATRLLVTEGGDTLTAHALRWGFYAFLQVLAGLTLIGITHHLNVRGLRADGARSPLAAEPQRYAVLVGFALSIPVFFATTTAWLLWIAVPLLTSYVYLPLRDRRRGRIRGGGDHGSGRIG</sequence>
<evidence type="ECO:0000256" key="2">
    <source>
        <dbReference type="ARBA" id="ARBA00006920"/>
    </source>
</evidence>
<dbReference type="InterPro" id="IPR010617">
    <property type="entry name" value="TMEM175-like"/>
</dbReference>
<evidence type="ECO:0000256" key="5">
    <source>
        <dbReference type="ARBA" id="ARBA00022692"/>
    </source>
</evidence>
<feature type="transmembrane region" description="Helical" evidence="14">
    <location>
        <begin position="150"/>
        <end position="170"/>
    </location>
</feature>
<proteinExistence type="inferred from homology"/>
<dbReference type="KEGG" id="sgd:ELQ87_38310"/>
<feature type="transmembrane region" description="Helical" evidence="14">
    <location>
        <begin position="44"/>
        <end position="64"/>
    </location>
</feature>